<sequence length="153" mass="16726">MDSRDLSSVAAAVSREGQSVDEDGMLSLTYALAKDAAVYFQGHKYAECLQILKQLLLKKPGDPKVLHNIAVAEYFRDGCSDFKKLLNELCNVKKQIEDLARMAEDSSETRNNTGNKLGSISKESNTLMPGSQDSNVYTGEFDTSVVSLNIAVV</sequence>
<proteinExistence type="predicted"/>
<feature type="compositionally biased region" description="Polar residues" evidence="1">
    <location>
        <begin position="109"/>
        <end position="133"/>
    </location>
</feature>
<name>A0A7N0VHK3_KALFE</name>
<dbReference type="GO" id="GO:0006402">
    <property type="term" value="P:mRNA catabolic process"/>
    <property type="evidence" value="ECO:0007669"/>
    <property type="project" value="TreeGrafter"/>
</dbReference>
<feature type="region of interest" description="Disordered" evidence="1">
    <location>
        <begin position="102"/>
        <end position="133"/>
    </location>
</feature>
<evidence type="ECO:0000313" key="2">
    <source>
        <dbReference type="EnsemblPlants" id="Kaladp0872s0007.1.v1.1"/>
    </source>
</evidence>
<evidence type="ECO:0000256" key="1">
    <source>
        <dbReference type="SAM" id="MobiDB-lite"/>
    </source>
</evidence>
<protein>
    <recommendedName>
        <fullName evidence="4">CCR4-NOT transcription complex subunit 10</fullName>
    </recommendedName>
</protein>
<accession>A0A7N0VHK3</accession>
<dbReference type="PANTHER" id="PTHR12979:SF5">
    <property type="entry name" value="CCR4-NOT TRANSCRIPTION COMPLEX SUBUNIT 10"/>
    <property type="match status" value="1"/>
</dbReference>
<keyword evidence="3" id="KW-1185">Reference proteome</keyword>
<dbReference type="Gramene" id="Kaladp0872s0007.1.v1.1">
    <property type="protein sequence ID" value="Kaladp0872s0007.1.v1.1"/>
    <property type="gene ID" value="Kaladp0872s0007.v1.1"/>
</dbReference>
<evidence type="ECO:0000313" key="3">
    <source>
        <dbReference type="Proteomes" id="UP000594263"/>
    </source>
</evidence>
<reference evidence="2" key="1">
    <citation type="submission" date="2021-01" db="UniProtKB">
        <authorList>
            <consortium name="EnsemblPlants"/>
        </authorList>
    </citation>
    <scope>IDENTIFICATION</scope>
</reference>
<dbReference type="PANTHER" id="PTHR12979">
    <property type="entry name" value="CCR4-NOT TRANSCRIPTION COMPLEX SUBUNIT 10"/>
    <property type="match status" value="1"/>
</dbReference>
<dbReference type="EnsemblPlants" id="Kaladp0872s0007.1.v1.1">
    <property type="protein sequence ID" value="Kaladp0872s0007.1.v1.1"/>
    <property type="gene ID" value="Kaladp0872s0007.v1.1"/>
</dbReference>
<organism evidence="2 3">
    <name type="scientific">Kalanchoe fedtschenkoi</name>
    <name type="common">Lavender scallops</name>
    <name type="synonym">South American air plant</name>
    <dbReference type="NCBI Taxonomy" id="63787"/>
    <lineage>
        <taxon>Eukaryota</taxon>
        <taxon>Viridiplantae</taxon>
        <taxon>Streptophyta</taxon>
        <taxon>Embryophyta</taxon>
        <taxon>Tracheophyta</taxon>
        <taxon>Spermatophyta</taxon>
        <taxon>Magnoliopsida</taxon>
        <taxon>eudicotyledons</taxon>
        <taxon>Gunneridae</taxon>
        <taxon>Pentapetalae</taxon>
        <taxon>Saxifragales</taxon>
        <taxon>Crassulaceae</taxon>
        <taxon>Kalanchoe</taxon>
    </lineage>
</organism>
<dbReference type="GO" id="GO:0017148">
    <property type="term" value="P:negative regulation of translation"/>
    <property type="evidence" value="ECO:0007669"/>
    <property type="project" value="TreeGrafter"/>
</dbReference>
<dbReference type="AlphaFoldDB" id="A0A7N0VHK3"/>
<evidence type="ECO:0008006" key="4">
    <source>
        <dbReference type="Google" id="ProtNLM"/>
    </source>
</evidence>
<dbReference type="Proteomes" id="UP000594263">
    <property type="component" value="Unplaced"/>
</dbReference>
<dbReference type="GO" id="GO:0030014">
    <property type="term" value="C:CCR4-NOT complex"/>
    <property type="evidence" value="ECO:0007669"/>
    <property type="project" value="InterPro"/>
</dbReference>
<dbReference type="InterPro" id="IPR039740">
    <property type="entry name" value="CNOT10"/>
</dbReference>